<sequence>MSLFNLSGKAARSPLLCSAPFRSLATTAAAAPSKKAPTAVVLMNLGGPKDLDAVHPFLLNLFSDGDLIPIPFQKYSAKFIAARRTPKIQTQYAQIGGGSPIHAWTELQGKLLEERLDKLSPQTAPHKSYIAFRYASPLTPETVAQMQKDGISRAVALTLYPQYSCSTTGSSLNELWKTLKHMDPESKIAWSVVDRFPTHPGLVEVFAKHIEASLMTYPEHERKDVVLLFSAHSLPMDIVNRGDPYPQEVAATVQRVVERLGHSNPFRLIWQSQVGPRPWLGPKTDAVLEGYARLGKKNLLMIPIAFVSDHVETLFEVDIEYGELAKEHGITGFKRVESLNADPMFIDAMADIVATHIKRGKPVSTQMPLRCPLCTNEKCGESKQFFASQQL</sequence>
<dbReference type="SUPFAM" id="SSF53800">
    <property type="entry name" value="Chelatase"/>
    <property type="match status" value="1"/>
</dbReference>
<comment type="subcellular location">
    <subcellularLocation>
        <location evidence="7">Mitochondrion inner membrane</location>
    </subcellularLocation>
</comment>
<evidence type="ECO:0000256" key="4">
    <source>
        <dbReference type="ARBA" id="ARBA00023133"/>
    </source>
</evidence>
<evidence type="ECO:0000256" key="1">
    <source>
        <dbReference type="ARBA" id="ARBA00004943"/>
    </source>
</evidence>
<keyword evidence="5 7" id="KW-0456">Lyase</keyword>
<comment type="catalytic activity">
    <reaction evidence="7">
        <text>heme b + 2 H(+) = protoporphyrin IX + Fe(2+)</text>
        <dbReference type="Rhea" id="RHEA:22584"/>
        <dbReference type="ChEBI" id="CHEBI:15378"/>
        <dbReference type="ChEBI" id="CHEBI:29033"/>
        <dbReference type="ChEBI" id="CHEBI:57306"/>
        <dbReference type="ChEBI" id="CHEBI:60344"/>
        <dbReference type="EC" id="4.98.1.1"/>
    </reaction>
</comment>
<keyword evidence="7" id="KW-0496">Mitochondrion</keyword>
<dbReference type="UniPathway" id="UPA00252">
    <property type="reaction ID" value="UER00325"/>
</dbReference>
<dbReference type="InterPro" id="IPR001015">
    <property type="entry name" value="Ferrochelatase"/>
</dbReference>
<evidence type="ECO:0000256" key="5">
    <source>
        <dbReference type="ARBA" id="ARBA00023239"/>
    </source>
</evidence>
<comment type="pathway">
    <text evidence="1 7">Porphyrin-containing compound metabolism; protoheme biosynthesis; protoheme from protoporphyrin-IX: step 1/1.</text>
</comment>
<keyword evidence="3 7" id="KW-0408">Iron</keyword>
<gene>
    <name evidence="8" type="primary">HEM15</name>
    <name evidence="8" type="ORF">PhCBS80983_g04161</name>
</gene>
<dbReference type="HAMAP" id="MF_00323">
    <property type="entry name" value="Ferrochelatase"/>
    <property type="match status" value="1"/>
</dbReference>
<dbReference type="EMBL" id="QEAQ01000061">
    <property type="protein sequence ID" value="TPX56959.1"/>
    <property type="molecule type" value="Genomic_DNA"/>
</dbReference>
<dbReference type="PROSITE" id="PS00534">
    <property type="entry name" value="FERROCHELATASE"/>
    <property type="match status" value="1"/>
</dbReference>
<dbReference type="InterPro" id="IPR019772">
    <property type="entry name" value="Ferrochelatase_AS"/>
</dbReference>
<dbReference type="CDD" id="cd00419">
    <property type="entry name" value="Ferrochelatase_C"/>
    <property type="match status" value="1"/>
</dbReference>
<dbReference type="EC" id="4.98.1.1" evidence="7"/>
<dbReference type="PANTHER" id="PTHR11108">
    <property type="entry name" value="FERROCHELATASE"/>
    <property type="match status" value="1"/>
</dbReference>
<evidence type="ECO:0000256" key="3">
    <source>
        <dbReference type="ARBA" id="ARBA00023004"/>
    </source>
</evidence>
<dbReference type="GO" id="GO:0005743">
    <property type="term" value="C:mitochondrial inner membrane"/>
    <property type="evidence" value="ECO:0007669"/>
    <property type="project" value="UniProtKB-SubCell"/>
</dbReference>
<dbReference type="STRING" id="109895.A0A507DYR3"/>
<dbReference type="PANTHER" id="PTHR11108:SF1">
    <property type="entry name" value="FERROCHELATASE, MITOCHONDRIAL"/>
    <property type="match status" value="1"/>
</dbReference>
<dbReference type="Pfam" id="PF00762">
    <property type="entry name" value="Ferrochelatase"/>
    <property type="match status" value="1"/>
</dbReference>
<comment type="caution">
    <text evidence="8">The sequence shown here is derived from an EMBL/GenBank/DDBJ whole genome shotgun (WGS) entry which is preliminary data.</text>
</comment>
<organism evidence="8 9">
    <name type="scientific">Powellomyces hirtus</name>
    <dbReference type="NCBI Taxonomy" id="109895"/>
    <lineage>
        <taxon>Eukaryota</taxon>
        <taxon>Fungi</taxon>
        <taxon>Fungi incertae sedis</taxon>
        <taxon>Chytridiomycota</taxon>
        <taxon>Chytridiomycota incertae sedis</taxon>
        <taxon>Chytridiomycetes</taxon>
        <taxon>Spizellomycetales</taxon>
        <taxon>Powellomycetaceae</taxon>
        <taxon>Powellomyces</taxon>
    </lineage>
</organism>
<dbReference type="Gene3D" id="3.40.50.1400">
    <property type="match status" value="2"/>
</dbReference>
<evidence type="ECO:0000256" key="2">
    <source>
        <dbReference type="ARBA" id="ARBA00007718"/>
    </source>
</evidence>
<keyword evidence="4 7" id="KW-0350">Heme biosynthesis</keyword>
<dbReference type="CDD" id="cd03411">
    <property type="entry name" value="Ferrochelatase_N"/>
    <property type="match status" value="1"/>
</dbReference>
<evidence type="ECO:0000313" key="9">
    <source>
        <dbReference type="Proteomes" id="UP000318582"/>
    </source>
</evidence>
<dbReference type="NCBIfam" id="TIGR00109">
    <property type="entry name" value="hemH"/>
    <property type="match status" value="1"/>
</dbReference>
<accession>A0A507DYR3</accession>
<keyword evidence="7" id="KW-0999">Mitochondrion inner membrane</keyword>
<dbReference type="InterPro" id="IPR033659">
    <property type="entry name" value="Ferrochelatase_N"/>
</dbReference>
<proteinExistence type="inferred from homology"/>
<comment type="similarity">
    <text evidence="2 7">Belongs to the ferrochelatase family.</text>
</comment>
<dbReference type="GO" id="GO:0004325">
    <property type="term" value="F:ferrochelatase activity"/>
    <property type="evidence" value="ECO:0007669"/>
    <property type="project" value="UniProtKB-UniRule"/>
</dbReference>
<evidence type="ECO:0000256" key="6">
    <source>
        <dbReference type="ARBA" id="ARBA00023244"/>
    </source>
</evidence>
<keyword evidence="6 7" id="KW-0627">Porphyrin biosynthesis</keyword>
<keyword evidence="9" id="KW-1185">Reference proteome</keyword>
<dbReference type="Proteomes" id="UP000318582">
    <property type="component" value="Unassembled WGS sequence"/>
</dbReference>
<dbReference type="AlphaFoldDB" id="A0A507DYR3"/>
<comment type="function">
    <text evidence="7">Catalyzes the ferrous insertion into protoporphyrin IX.</text>
</comment>
<evidence type="ECO:0000256" key="7">
    <source>
        <dbReference type="RuleBase" id="RU000607"/>
    </source>
</evidence>
<dbReference type="FunFam" id="3.40.50.1400:FF:000001">
    <property type="entry name" value="Ferrochelatase"/>
    <property type="match status" value="1"/>
</dbReference>
<reference evidence="8 9" key="1">
    <citation type="journal article" date="2019" name="Sci. Rep.">
        <title>Comparative genomics of chytrid fungi reveal insights into the obligate biotrophic and pathogenic lifestyle of Synchytrium endobioticum.</title>
        <authorList>
            <person name="van de Vossenberg B.T.L.H."/>
            <person name="Warris S."/>
            <person name="Nguyen H.D.T."/>
            <person name="van Gent-Pelzer M.P.E."/>
            <person name="Joly D.L."/>
            <person name="van de Geest H.C."/>
            <person name="Bonants P.J.M."/>
            <person name="Smith D.S."/>
            <person name="Levesque C.A."/>
            <person name="van der Lee T.A.J."/>
        </authorList>
    </citation>
    <scope>NUCLEOTIDE SEQUENCE [LARGE SCALE GENOMIC DNA]</scope>
    <source>
        <strain evidence="8 9">CBS 809.83</strain>
    </source>
</reference>
<dbReference type="GO" id="GO:0006783">
    <property type="term" value="P:heme biosynthetic process"/>
    <property type="evidence" value="ECO:0007669"/>
    <property type="project" value="UniProtKB-UniRule"/>
</dbReference>
<dbReference type="InterPro" id="IPR033644">
    <property type="entry name" value="Ferrochelatase_C"/>
</dbReference>
<protein>
    <recommendedName>
        <fullName evidence="7">Ferrochelatase</fullName>
        <ecNumber evidence="7">4.98.1.1</ecNumber>
    </recommendedName>
</protein>
<evidence type="ECO:0000313" key="8">
    <source>
        <dbReference type="EMBL" id="TPX56959.1"/>
    </source>
</evidence>
<keyword evidence="7" id="KW-0472">Membrane</keyword>
<name>A0A507DYR3_9FUNG</name>